<evidence type="ECO:0000256" key="1">
    <source>
        <dbReference type="SAM" id="MobiDB-lite"/>
    </source>
</evidence>
<gene>
    <name evidence="2" type="ORF">DR999_PMT10173</name>
</gene>
<keyword evidence="3" id="KW-1185">Reference proteome</keyword>
<accession>A0A4D9EA96</accession>
<dbReference type="AlphaFoldDB" id="A0A4D9EA96"/>
<comment type="caution">
    <text evidence="2">The sequence shown here is derived from an EMBL/GenBank/DDBJ whole genome shotgun (WGS) entry which is preliminary data.</text>
</comment>
<dbReference type="Proteomes" id="UP000297703">
    <property type="component" value="Unassembled WGS sequence"/>
</dbReference>
<dbReference type="EMBL" id="QXTE01000090">
    <property type="protein sequence ID" value="TFK07007.1"/>
    <property type="molecule type" value="Genomic_DNA"/>
</dbReference>
<reference evidence="2 3" key="2">
    <citation type="submission" date="2019-04" db="EMBL/GenBank/DDBJ databases">
        <title>The genome sequence of big-headed turtle.</title>
        <authorList>
            <person name="Gong S."/>
        </authorList>
    </citation>
    <scope>NUCLEOTIDE SEQUENCE [LARGE SCALE GENOMIC DNA]</scope>
    <source>
        <strain evidence="2">DO16091913</strain>
        <tissue evidence="2">Muscle</tissue>
    </source>
</reference>
<reference evidence="2 3" key="1">
    <citation type="submission" date="2019-04" db="EMBL/GenBank/DDBJ databases">
        <title>Draft genome of the big-headed turtle Platysternon megacephalum.</title>
        <authorList>
            <person name="Gong S."/>
        </authorList>
    </citation>
    <scope>NUCLEOTIDE SEQUENCE [LARGE SCALE GENOMIC DNA]</scope>
    <source>
        <strain evidence="2">DO16091913</strain>
        <tissue evidence="2">Muscle</tissue>
    </source>
</reference>
<evidence type="ECO:0000313" key="2">
    <source>
        <dbReference type="EMBL" id="TFK07007.1"/>
    </source>
</evidence>
<name>A0A4D9EA96_9SAUR</name>
<feature type="region of interest" description="Disordered" evidence="1">
    <location>
        <begin position="26"/>
        <end position="87"/>
    </location>
</feature>
<proteinExistence type="predicted"/>
<organism evidence="2 3">
    <name type="scientific">Platysternon megacephalum</name>
    <name type="common">big-headed turtle</name>
    <dbReference type="NCBI Taxonomy" id="55544"/>
    <lineage>
        <taxon>Eukaryota</taxon>
        <taxon>Metazoa</taxon>
        <taxon>Chordata</taxon>
        <taxon>Craniata</taxon>
        <taxon>Vertebrata</taxon>
        <taxon>Euteleostomi</taxon>
        <taxon>Archelosauria</taxon>
        <taxon>Testudinata</taxon>
        <taxon>Testudines</taxon>
        <taxon>Cryptodira</taxon>
        <taxon>Durocryptodira</taxon>
        <taxon>Testudinoidea</taxon>
        <taxon>Platysternidae</taxon>
        <taxon>Platysternon</taxon>
    </lineage>
</organism>
<protein>
    <submittedName>
        <fullName evidence="2">Insulin-degrading enzyme</fullName>
    </submittedName>
</protein>
<sequence>MLSGMRLSALEDCAADSLSIPAVTFHRGTEREAEGGGSDPYPSEWKDSSPALNNSPENQALRPDSPPSKSSVLTTEPPFTLHRRSLHRAAKVTGEAALWEGGRERGHLP</sequence>
<evidence type="ECO:0000313" key="3">
    <source>
        <dbReference type="Proteomes" id="UP000297703"/>
    </source>
</evidence>